<dbReference type="InterPro" id="IPR002110">
    <property type="entry name" value="Ankyrin_rpt"/>
</dbReference>
<evidence type="ECO:0000256" key="1">
    <source>
        <dbReference type="ARBA" id="ARBA00022737"/>
    </source>
</evidence>
<gene>
    <name evidence="4" type="ORF">MNOR_LOCUS23761</name>
</gene>
<keyword evidence="1" id="KW-0677">Repeat</keyword>
<feature type="non-terminal residue" evidence="4">
    <location>
        <position position="1"/>
    </location>
</feature>
<dbReference type="Gene3D" id="1.25.40.20">
    <property type="entry name" value="Ankyrin repeat-containing domain"/>
    <property type="match status" value="2"/>
</dbReference>
<dbReference type="Proteomes" id="UP001497623">
    <property type="component" value="Unassembled WGS sequence"/>
</dbReference>
<evidence type="ECO:0000313" key="4">
    <source>
        <dbReference type="EMBL" id="CAL4123064.1"/>
    </source>
</evidence>
<evidence type="ECO:0000313" key="5">
    <source>
        <dbReference type="Proteomes" id="UP001497623"/>
    </source>
</evidence>
<accession>A0AAV2RFP6</accession>
<comment type="caution">
    <text evidence="4">The sequence shown here is derived from an EMBL/GenBank/DDBJ whole genome shotgun (WGS) entry which is preliminary data.</text>
</comment>
<evidence type="ECO:0000256" key="3">
    <source>
        <dbReference type="PROSITE-ProRule" id="PRU00023"/>
    </source>
</evidence>
<dbReference type="PROSITE" id="PS50297">
    <property type="entry name" value="ANK_REP_REGION"/>
    <property type="match status" value="1"/>
</dbReference>
<dbReference type="GO" id="GO:0005737">
    <property type="term" value="C:cytoplasm"/>
    <property type="evidence" value="ECO:0007669"/>
    <property type="project" value="TreeGrafter"/>
</dbReference>
<dbReference type="SUPFAM" id="SSF48403">
    <property type="entry name" value="Ankyrin repeat"/>
    <property type="match status" value="1"/>
</dbReference>
<protein>
    <recommendedName>
        <fullName evidence="6">Transient receptor potential cation channel subfamily A member 1</fullName>
    </recommendedName>
</protein>
<dbReference type="PROSITE" id="PS50088">
    <property type="entry name" value="ANK_REPEAT"/>
    <property type="match status" value="1"/>
</dbReference>
<dbReference type="Pfam" id="PF00023">
    <property type="entry name" value="Ank"/>
    <property type="match status" value="1"/>
</dbReference>
<dbReference type="AlphaFoldDB" id="A0AAV2RFP6"/>
<reference evidence="4 5" key="1">
    <citation type="submission" date="2024-05" db="EMBL/GenBank/DDBJ databases">
        <authorList>
            <person name="Wallberg A."/>
        </authorList>
    </citation>
    <scope>NUCLEOTIDE SEQUENCE [LARGE SCALE GENOMIC DNA]</scope>
</reference>
<dbReference type="Pfam" id="PF12796">
    <property type="entry name" value="Ank_2"/>
    <property type="match status" value="1"/>
</dbReference>
<name>A0AAV2RFP6_MEGNR</name>
<dbReference type="PANTHER" id="PTHR24198:SF185">
    <property type="entry name" value="ANKYRIN-3"/>
    <property type="match status" value="1"/>
</dbReference>
<organism evidence="4 5">
    <name type="scientific">Meganyctiphanes norvegica</name>
    <name type="common">Northern krill</name>
    <name type="synonym">Thysanopoda norvegica</name>
    <dbReference type="NCBI Taxonomy" id="48144"/>
    <lineage>
        <taxon>Eukaryota</taxon>
        <taxon>Metazoa</taxon>
        <taxon>Ecdysozoa</taxon>
        <taxon>Arthropoda</taxon>
        <taxon>Crustacea</taxon>
        <taxon>Multicrustacea</taxon>
        <taxon>Malacostraca</taxon>
        <taxon>Eumalacostraca</taxon>
        <taxon>Eucarida</taxon>
        <taxon>Euphausiacea</taxon>
        <taxon>Euphausiidae</taxon>
        <taxon>Meganyctiphanes</taxon>
    </lineage>
</organism>
<evidence type="ECO:0000256" key="2">
    <source>
        <dbReference type="ARBA" id="ARBA00023043"/>
    </source>
</evidence>
<feature type="repeat" description="ANK" evidence="3">
    <location>
        <begin position="304"/>
        <end position="337"/>
    </location>
</feature>
<dbReference type="SMART" id="SM00248">
    <property type="entry name" value="ANK"/>
    <property type="match status" value="5"/>
</dbReference>
<dbReference type="PANTHER" id="PTHR24198">
    <property type="entry name" value="ANKYRIN REPEAT AND PROTEIN KINASE DOMAIN-CONTAINING PROTEIN"/>
    <property type="match status" value="1"/>
</dbReference>
<feature type="non-terminal residue" evidence="4">
    <location>
        <position position="392"/>
    </location>
</feature>
<dbReference type="InterPro" id="IPR036770">
    <property type="entry name" value="Ankyrin_rpt-contain_sf"/>
</dbReference>
<evidence type="ECO:0008006" key="6">
    <source>
        <dbReference type="Google" id="ProtNLM"/>
    </source>
</evidence>
<proteinExistence type="predicted"/>
<keyword evidence="2 3" id="KW-0040">ANK repeat</keyword>
<keyword evidence="5" id="KW-1185">Reference proteome</keyword>
<dbReference type="EMBL" id="CAXKWB010021232">
    <property type="protein sequence ID" value="CAL4123064.1"/>
    <property type="molecule type" value="Genomic_DNA"/>
</dbReference>
<sequence>QSALLTSYQSINRCDVNLFGSVINTVDPNNLPILLYDSCEKGLIEHVDLMLFNCEHNVDPTMECERPEKYPLLIAGRKGYHKIVESLLKKLTSLEKLNVGLEQTNIWGNTIFHIITKSLTKSSKEEKANQSDYDNYFKCMDVLMDHKKDFKNSLIIEEDYLLILEASEENLYNFVEVLLQQGANPLNNIRNRDKRNPLQLACSNGYHKIVKMLIDHFEQKETNGKEMLKEFLNHKDEWLNTALHIILSGRDREIKENNENIICDPENKKRFKESNLETEDNYFTCMELVLSKIELIDIDAVNMAGNTALHKATKLFNGQRFVKLLIDNGARTDIKNKRGVTAELFHSNQTPEDGMKDNFDKILDAPGQTLNSVDIEERNNLQKALTNGCYVE</sequence>